<organism evidence="2 3">
    <name type="scientific">Maribellus luteus</name>
    <dbReference type="NCBI Taxonomy" id="2305463"/>
    <lineage>
        <taxon>Bacteria</taxon>
        <taxon>Pseudomonadati</taxon>
        <taxon>Bacteroidota</taxon>
        <taxon>Bacteroidia</taxon>
        <taxon>Marinilabiliales</taxon>
        <taxon>Prolixibacteraceae</taxon>
        <taxon>Maribellus</taxon>
    </lineage>
</organism>
<dbReference type="GO" id="GO:0004668">
    <property type="term" value="F:protein-arginine deiminase activity"/>
    <property type="evidence" value="ECO:0007669"/>
    <property type="project" value="InterPro"/>
</dbReference>
<comment type="caution">
    <text evidence="2">The sequence shown here is derived from an EMBL/GenBank/DDBJ whole genome shotgun (WGS) entry which is preliminary data.</text>
</comment>
<keyword evidence="1" id="KW-0378">Hydrolase</keyword>
<dbReference type="PANTHER" id="PTHR31377">
    <property type="entry name" value="AGMATINE DEIMINASE-RELATED"/>
    <property type="match status" value="1"/>
</dbReference>
<sequence>MSNTSTYDRRFPAEWEPQSFLQLTFPHANSDWEYLLHKASECFVNIIEAAAHFQPVLVVCDSVAQVKAYFPDCTNIHFAEVPSNDTWARDHGGITVLTNGGAVAQDYIFNGWGKKFEAGLDNQITRKLFEQNLIQNSELESFDFVLEGGSIESDGKGTILTTTECLMEKNRNPQFSKAEIETFLKQHLGAQKVLWLDHGYLAGDDTDSHIDTLARFCDENTIAYVGCNNPDDEHYEALQQMKEQLQHFTNAEGKPYDLVELPFPDSCFDSEGNRLPATYANFTIINGAVLLPVYGVSQDDEAIEILTKVFPEREIIQVNCRVLIEQHGSLHCVTMQYPQAVVLNCKK</sequence>
<dbReference type="InterPro" id="IPR007466">
    <property type="entry name" value="Peptidyl-Arg-deiminase_porph"/>
</dbReference>
<dbReference type="AlphaFoldDB" id="A0A399SSH4"/>
<dbReference type="Proteomes" id="UP000265926">
    <property type="component" value="Unassembled WGS sequence"/>
</dbReference>
<evidence type="ECO:0000313" key="2">
    <source>
        <dbReference type="EMBL" id="RIJ47016.1"/>
    </source>
</evidence>
<dbReference type="PANTHER" id="PTHR31377:SF0">
    <property type="entry name" value="AGMATINE DEIMINASE-RELATED"/>
    <property type="match status" value="1"/>
</dbReference>
<accession>A0A399SSH4</accession>
<gene>
    <name evidence="2" type="ORF">D1614_16405</name>
</gene>
<proteinExistence type="predicted"/>
<dbReference type="Gene3D" id="3.75.10.10">
    <property type="entry name" value="L-arginine/glycine Amidinotransferase, Chain A"/>
    <property type="match status" value="1"/>
</dbReference>
<dbReference type="GO" id="GO:0047632">
    <property type="term" value="F:agmatine deiminase activity"/>
    <property type="evidence" value="ECO:0007669"/>
    <property type="project" value="TreeGrafter"/>
</dbReference>
<dbReference type="OrthoDB" id="9808013at2"/>
<dbReference type="SUPFAM" id="SSF55909">
    <property type="entry name" value="Pentein"/>
    <property type="match status" value="1"/>
</dbReference>
<reference evidence="2 3" key="1">
    <citation type="submission" date="2018-08" db="EMBL/GenBank/DDBJ databases">
        <title>Pallidiluteibacterium maritimus gen. nov., sp. nov., isolated from coastal sediment.</title>
        <authorList>
            <person name="Zhou L.Y."/>
        </authorList>
    </citation>
    <scope>NUCLEOTIDE SEQUENCE [LARGE SCALE GENOMIC DNA]</scope>
    <source>
        <strain evidence="2 3">XSD2</strain>
    </source>
</reference>
<evidence type="ECO:0000313" key="3">
    <source>
        <dbReference type="Proteomes" id="UP000265926"/>
    </source>
</evidence>
<dbReference type="RefSeq" id="WP_119439056.1">
    <property type="nucleotide sequence ID" value="NZ_QWGR01000010.1"/>
</dbReference>
<protein>
    <submittedName>
        <fullName evidence="2">Agmatine deiminase family protein</fullName>
    </submittedName>
</protein>
<dbReference type="GO" id="GO:0009446">
    <property type="term" value="P:putrescine biosynthetic process"/>
    <property type="evidence" value="ECO:0007669"/>
    <property type="project" value="InterPro"/>
</dbReference>
<name>A0A399SSH4_9BACT</name>
<dbReference type="Pfam" id="PF04371">
    <property type="entry name" value="PAD_porph"/>
    <property type="match status" value="1"/>
</dbReference>
<dbReference type="EMBL" id="QWGR01000010">
    <property type="protein sequence ID" value="RIJ47016.1"/>
    <property type="molecule type" value="Genomic_DNA"/>
</dbReference>
<evidence type="ECO:0000256" key="1">
    <source>
        <dbReference type="ARBA" id="ARBA00022801"/>
    </source>
</evidence>
<keyword evidence="3" id="KW-1185">Reference proteome</keyword>